<feature type="transmembrane region" description="Helical" evidence="6">
    <location>
        <begin position="77"/>
        <end position="99"/>
    </location>
</feature>
<keyword evidence="2" id="KW-1003">Cell membrane</keyword>
<reference evidence="7 8" key="1">
    <citation type="submission" date="2016-09" db="EMBL/GenBank/DDBJ databases">
        <title>Genome-resolved meta-omics ties microbial dynamics to process performance in biotechnology for thiocyanate degradation.</title>
        <authorList>
            <person name="Kantor R.S."/>
            <person name="Huddy R.J."/>
            <person name="Iyer R."/>
            <person name="Thomas B.C."/>
            <person name="Brown C.T."/>
            <person name="Anantharaman K."/>
            <person name="Tringe S."/>
            <person name="Hettich R.L."/>
            <person name="Harrison S.T."/>
            <person name="Banfield J.F."/>
        </authorList>
    </citation>
    <scope>NUCLEOTIDE SEQUENCE [LARGE SCALE GENOMIC DNA]</scope>
    <source>
        <strain evidence="7">59-99</strain>
    </source>
</reference>
<evidence type="ECO:0000313" key="7">
    <source>
        <dbReference type="EMBL" id="OJX56886.1"/>
    </source>
</evidence>
<dbReference type="PANTHER" id="PTHR30250">
    <property type="entry name" value="PST FAMILY PREDICTED COLANIC ACID TRANSPORTER"/>
    <property type="match status" value="1"/>
</dbReference>
<evidence type="ECO:0000256" key="2">
    <source>
        <dbReference type="ARBA" id="ARBA00022475"/>
    </source>
</evidence>
<feature type="transmembrane region" description="Helical" evidence="6">
    <location>
        <begin position="119"/>
        <end position="137"/>
    </location>
</feature>
<feature type="transmembrane region" description="Helical" evidence="6">
    <location>
        <begin position="384"/>
        <end position="404"/>
    </location>
</feature>
<feature type="transmembrane region" description="Helical" evidence="6">
    <location>
        <begin position="175"/>
        <end position="193"/>
    </location>
</feature>
<organism evidence="7 8">
    <name type="scientific">Candidatus Kapaibacterium thiocyanatum</name>
    <dbReference type="NCBI Taxonomy" id="1895771"/>
    <lineage>
        <taxon>Bacteria</taxon>
        <taxon>Pseudomonadati</taxon>
        <taxon>Candidatus Kapaibacteriota</taxon>
        <taxon>Candidatus Kapaibacteriia</taxon>
        <taxon>Candidatus Kapaibacteriales</taxon>
        <taxon>Candidatus Kapaibacteriaceae</taxon>
        <taxon>Candidatus Kapaibacterium</taxon>
    </lineage>
</organism>
<name>A0A1M3KWS4_9BACT</name>
<feature type="transmembrane region" description="Helical" evidence="6">
    <location>
        <begin position="288"/>
        <end position="307"/>
    </location>
</feature>
<evidence type="ECO:0000256" key="3">
    <source>
        <dbReference type="ARBA" id="ARBA00022692"/>
    </source>
</evidence>
<dbReference type="AlphaFoldDB" id="A0A1M3KWS4"/>
<gene>
    <name evidence="7" type="ORF">BGO89_10185</name>
</gene>
<evidence type="ECO:0000256" key="6">
    <source>
        <dbReference type="SAM" id="Phobius"/>
    </source>
</evidence>
<dbReference type="Proteomes" id="UP000184233">
    <property type="component" value="Unassembled WGS sequence"/>
</dbReference>
<accession>A0A1M3KWS4</accession>
<feature type="transmembrane region" description="Helical" evidence="6">
    <location>
        <begin position="144"/>
        <end position="163"/>
    </location>
</feature>
<feature type="transmembrane region" description="Helical" evidence="6">
    <location>
        <begin position="327"/>
        <end position="346"/>
    </location>
</feature>
<proteinExistence type="predicted"/>
<comment type="subcellular location">
    <subcellularLocation>
        <location evidence="1">Cell membrane</location>
        <topology evidence="1">Multi-pass membrane protein</topology>
    </subcellularLocation>
</comment>
<keyword evidence="5 6" id="KW-0472">Membrane</keyword>
<evidence type="ECO:0000256" key="1">
    <source>
        <dbReference type="ARBA" id="ARBA00004651"/>
    </source>
</evidence>
<dbReference type="EMBL" id="MKVH01000024">
    <property type="protein sequence ID" value="OJX56886.1"/>
    <property type="molecule type" value="Genomic_DNA"/>
</dbReference>
<evidence type="ECO:0000313" key="8">
    <source>
        <dbReference type="Proteomes" id="UP000184233"/>
    </source>
</evidence>
<sequence length="435" mass="47733">MKITAHLGKISWSLADKVLYVGYGLVQLQQIKALSPDVYGVFSLLVALNTWIMIISDGAAVQGLIQFGVRPEERPKVNTIGLVFYTFIVGASVLLVYLLQQPLTDIFHEPRFTTVADMLPLYCLLTLPRMFCLKLIYRDLRMRDLFIVDTVWFGIRTVMTIWALHNGTLNSLEDIIFIDFVGMGASSLCAIVLTHRELVFGLTGGITVRDYLRYGIPLAVATTLSTTPRQLDVFMIASFFGTGVVGVYNPAKNLYRFFEQAFDAVTVLIYPAAVRLHAAHKNEELGHLITKAMSVTLLPCIIALIVLESGGSNVIIPLLGPKYAAAVGHFNVLILAALGMPFFLMASVISALGDSTVIVRYSAIGLVVSVIVQLAIGFAGLYQWVGLGLVVNTIVVGVLCTAHIRRTIHFEWRDLFRIVGDARNAVRLRRGGGAS</sequence>
<dbReference type="STRING" id="1895771.BGO89_10185"/>
<keyword evidence="3 6" id="KW-0812">Transmembrane</keyword>
<keyword evidence="4 6" id="KW-1133">Transmembrane helix</keyword>
<dbReference type="PANTHER" id="PTHR30250:SF11">
    <property type="entry name" value="O-ANTIGEN TRANSPORTER-RELATED"/>
    <property type="match status" value="1"/>
</dbReference>
<dbReference type="InterPro" id="IPR050833">
    <property type="entry name" value="Poly_Biosynth_Transport"/>
</dbReference>
<evidence type="ECO:0008006" key="9">
    <source>
        <dbReference type="Google" id="ProtNLM"/>
    </source>
</evidence>
<feature type="transmembrane region" description="Helical" evidence="6">
    <location>
        <begin position="358"/>
        <end position="378"/>
    </location>
</feature>
<comment type="caution">
    <text evidence="7">The sequence shown here is derived from an EMBL/GenBank/DDBJ whole genome shotgun (WGS) entry which is preliminary data.</text>
</comment>
<evidence type="ECO:0000256" key="5">
    <source>
        <dbReference type="ARBA" id="ARBA00023136"/>
    </source>
</evidence>
<dbReference type="Pfam" id="PF13440">
    <property type="entry name" value="Polysacc_synt_3"/>
    <property type="match status" value="1"/>
</dbReference>
<protein>
    <recommendedName>
        <fullName evidence="9">Polysaccharide biosynthesis protein C-terminal domain-containing protein</fullName>
    </recommendedName>
</protein>
<dbReference type="GO" id="GO:0005886">
    <property type="term" value="C:plasma membrane"/>
    <property type="evidence" value="ECO:0007669"/>
    <property type="project" value="UniProtKB-SubCell"/>
</dbReference>
<evidence type="ECO:0000256" key="4">
    <source>
        <dbReference type="ARBA" id="ARBA00022989"/>
    </source>
</evidence>